<dbReference type="EMBL" id="JBFXLT010000011">
    <property type="protein sequence ID" value="KAL2819100.1"/>
    <property type="molecule type" value="Genomic_DNA"/>
</dbReference>
<keyword evidence="2" id="KW-1185">Reference proteome</keyword>
<name>A0ABR4HUF5_9EURO</name>
<proteinExistence type="predicted"/>
<evidence type="ECO:0000313" key="1">
    <source>
        <dbReference type="EMBL" id="KAL2819100.1"/>
    </source>
</evidence>
<sequence>PAEQATLWLHASFCLDPSTNTYFSLVSDLSIDSTPNNMHANQPTVLVVDVWYIIVGILCDSTATEPRVDNEDNGQSEEPENLAKKTPYLRDLVSLSSTSSWFRAMLAPRIFKTIYLHNTAKSALAVQAIGQGKSSGCVKELQYVCTLTGSSLEELYPPEIIPVLSNLACFTSLERLNISFVFDDDSDLWEVLGDEFLDDFNSDARVAEEQAEKEPWRKSMSSSLRAIASNYDPQRHPNGTDRNLPRGFTIHGLAPIALTTYHEPVWGYFLSQIKSFSMTLPNLDNGAGWQLITQPSYWGFAEYLGPWFFNHLHAAESLSFDPCESGILGDSGDRFDPGIGLHEANMPNLRSVNLSNLALCAELSNFLAQHLSTLESITLRHCHAYCYAFDNGEASFLWKHLFQVLIAASPPRLTAFEVVDEYEETAKLLQLHDDWTDKDLVLQAKAKMEREPRVRAFKYAYLDDKYGFRYTQAEEGIKFFLKGEDDMSYKELMAIVERNARGEPVMHE</sequence>
<comment type="caution">
    <text evidence="1">The sequence shown here is derived from an EMBL/GenBank/DDBJ whole genome shotgun (WGS) entry which is preliminary data.</text>
</comment>
<gene>
    <name evidence="1" type="ORF">BJX63DRAFT_27764</name>
</gene>
<reference evidence="1 2" key="1">
    <citation type="submission" date="2024-07" db="EMBL/GenBank/DDBJ databases">
        <title>Section-level genome sequencing and comparative genomics of Aspergillus sections Usti and Cavernicolus.</title>
        <authorList>
            <consortium name="Lawrence Berkeley National Laboratory"/>
            <person name="Nybo J.L."/>
            <person name="Vesth T.C."/>
            <person name="Theobald S."/>
            <person name="Frisvad J.C."/>
            <person name="Larsen T.O."/>
            <person name="Kjaerboelling I."/>
            <person name="Rothschild-Mancinelli K."/>
            <person name="Lyhne E.K."/>
            <person name="Kogle M.E."/>
            <person name="Barry K."/>
            <person name="Clum A."/>
            <person name="Na H."/>
            <person name="Ledsgaard L."/>
            <person name="Lin J."/>
            <person name="Lipzen A."/>
            <person name="Kuo A."/>
            <person name="Riley R."/>
            <person name="Mondo S."/>
            <person name="Labutti K."/>
            <person name="Haridas S."/>
            <person name="Pangalinan J."/>
            <person name="Salamov A.A."/>
            <person name="Simmons B.A."/>
            <person name="Magnuson J.K."/>
            <person name="Chen J."/>
            <person name="Drula E."/>
            <person name="Henrissat B."/>
            <person name="Wiebenga A."/>
            <person name="Lubbers R.J."/>
            <person name="Gomes A.C."/>
            <person name="Makela M.R."/>
            <person name="Stajich J."/>
            <person name="Grigoriev I.V."/>
            <person name="Mortensen U.H."/>
            <person name="De Vries R.P."/>
            <person name="Baker S.E."/>
            <person name="Andersen M.R."/>
        </authorList>
    </citation>
    <scope>NUCLEOTIDE SEQUENCE [LARGE SCALE GENOMIC DNA]</scope>
    <source>
        <strain evidence="1 2">CBS 588.65</strain>
    </source>
</reference>
<protein>
    <recommendedName>
        <fullName evidence="3">F-box domain-containing protein</fullName>
    </recommendedName>
</protein>
<evidence type="ECO:0008006" key="3">
    <source>
        <dbReference type="Google" id="ProtNLM"/>
    </source>
</evidence>
<evidence type="ECO:0000313" key="2">
    <source>
        <dbReference type="Proteomes" id="UP001610334"/>
    </source>
</evidence>
<accession>A0ABR4HUF5</accession>
<organism evidence="1 2">
    <name type="scientific">Aspergillus granulosus</name>
    <dbReference type="NCBI Taxonomy" id="176169"/>
    <lineage>
        <taxon>Eukaryota</taxon>
        <taxon>Fungi</taxon>
        <taxon>Dikarya</taxon>
        <taxon>Ascomycota</taxon>
        <taxon>Pezizomycotina</taxon>
        <taxon>Eurotiomycetes</taxon>
        <taxon>Eurotiomycetidae</taxon>
        <taxon>Eurotiales</taxon>
        <taxon>Aspergillaceae</taxon>
        <taxon>Aspergillus</taxon>
        <taxon>Aspergillus subgen. Nidulantes</taxon>
    </lineage>
</organism>
<dbReference type="Proteomes" id="UP001610334">
    <property type="component" value="Unassembled WGS sequence"/>
</dbReference>
<feature type="non-terminal residue" evidence="1">
    <location>
        <position position="1"/>
    </location>
</feature>